<organism evidence="2 3">
    <name type="scientific">Ganoderma sinense ZZ0214-1</name>
    <dbReference type="NCBI Taxonomy" id="1077348"/>
    <lineage>
        <taxon>Eukaryota</taxon>
        <taxon>Fungi</taxon>
        <taxon>Dikarya</taxon>
        <taxon>Basidiomycota</taxon>
        <taxon>Agaricomycotina</taxon>
        <taxon>Agaricomycetes</taxon>
        <taxon>Polyporales</taxon>
        <taxon>Polyporaceae</taxon>
        <taxon>Ganoderma</taxon>
    </lineage>
</organism>
<sequence>MSAFESLPVELVADILGELDVASLIIVSYLSRRLRAIASDSSLNPWRRPILRTICNSDGDGDYEPQLRHLSVRHTVPRQNWVDILTLAKAEYVLFEMTLPNLKETEWEECFRKRFLPGWAKWKTSTWKAAFLKILHRVWHRSHSACTADESWTKYILLNRNGSANLLEASSRNYNPMTTFHEIKLQNNLAHLPTHIRLVIEFRDVRIIALGVLSKPRSSFSVNQNARILLHPPGMTKGDDEVASAQAGHVSEGSEESFSPVLETPLPARAVHPINVKDTYRLLTQPLPSPCHSNYPFYTPGGEDKRWLGNEEVEEGGRQWVGPMMLTAQLLNPQTKQHLDDGVPNEDLDLVIGPGRGQYASLSWPDLTAIAPWVELTAKINGQGLGH</sequence>
<evidence type="ECO:0000313" key="3">
    <source>
        <dbReference type="Proteomes" id="UP000230002"/>
    </source>
</evidence>
<gene>
    <name evidence="2" type="ORF">GSI_01035</name>
</gene>
<feature type="domain" description="F-box" evidence="1">
    <location>
        <begin position="1"/>
        <end position="49"/>
    </location>
</feature>
<dbReference type="EMBL" id="AYKW01000001">
    <property type="protein sequence ID" value="PIL37342.1"/>
    <property type="molecule type" value="Genomic_DNA"/>
</dbReference>
<dbReference type="Proteomes" id="UP000230002">
    <property type="component" value="Unassembled WGS sequence"/>
</dbReference>
<evidence type="ECO:0000313" key="2">
    <source>
        <dbReference type="EMBL" id="PIL37342.1"/>
    </source>
</evidence>
<accession>A0A2G8SUD6</accession>
<proteinExistence type="predicted"/>
<dbReference type="PROSITE" id="PS50181">
    <property type="entry name" value="FBOX"/>
    <property type="match status" value="1"/>
</dbReference>
<dbReference type="Gene3D" id="1.20.1280.50">
    <property type="match status" value="1"/>
</dbReference>
<evidence type="ECO:0000259" key="1">
    <source>
        <dbReference type="PROSITE" id="PS50181"/>
    </source>
</evidence>
<dbReference type="SUPFAM" id="SSF81383">
    <property type="entry name" value="F-box domain"/>
    <property type="match status" value="1"/>
</dbReference>
<dbReference type="InterPro" id="IPR036047">
    <property type="entry name" value="F-box-like_dom_sf"/>
</dbReference>
<dbReference type="InterPro" id="IPR001810">
    <property type="entry name" value="F-box_dom"/>
</dbReference>
<protein>
    <recommendedName>
        <fullName evidence="1">F-box domain-containing protein</fullName>
    </recommendedName>
</protein>
<dbReference type="OrthoDB" id="2532648at2759"/>
<dbReference type="STRING" id="1077348.A0A2G8SUD6"/>
<name>A0A2G8SUD6_9APHY</name>
<dbReference type="AlphaFoldDB" id="A0A2G8SUD6"/>
<keyword evidence="3" id="KW-1185">Reference proteome</keyword>
<reference evidence="2 3" key="1">
    <citation type="journal article" date="2015" name="Sci. Rep.">
        <title>Chromosome-level genome map provides insights into diverse defense mechanisms in the medicinal fungus Ganoderma sinense.</title>
        <authorList>
            <person name="Zhu Y."/>
            <person name="Xu J."/>
            <person name="Sun C."/>
            <person name="Zhou S."/>
            <person name="Xu H."/>
            <person name="Nelson D.R."/>
            <person name="Qian J."/>
            <person name="Song J."/>
            <person name="Luo H."/>
            <person name="Xiang L."/>
            <person name="Li Y."/>
            <person name="Xu Z."/>
            <person name="Ji A."/>
            <person name="Wang L."/>
            <person name="Lu S."/>
            <person name="Hayward A."/>
            <person name="Sun W."/>
            <person name="Li X."/>
            <person name="Schwartz D.C."/>
            <person name="Wang Y."/>
            <person name="Chen S."/>
        </authorList>
    </citation>
    <scope>NUCLEOTIDE SEQUENCE [LARGE SCALE GENOMIC DNA]</scope>
    <source>
        <strain evidence="2 3">ZZ0214-1</strain>
    </source>
</reference>
<dbReference type="Pfam" id="PF12937">
    <property type="entry name" value="F-box-like"/>
    <property type="match status" value="1"/>
</dbReference>
<comment type="caution">
    <text evidence="2">The sequence shown here is derived from an EMBL/GenBank/DDBJ whole genome shotgun (WGS) entry which is preliminary data.</text>
</comment>